<comment type="caution">
    <text evidence="7">The sequence shown here is derived from an EMBL/GenBank/DDBJ whole genome shotgun (WGS) entry which is preliminary data.</text>
</comment>
<dbReference type="PANTHER" id="PTHR42973:SF39">
    <property type="entry name" value="FAD-BINDING PCMH-TYPE DOMAIN-CONTAINING PROTEIN"/>
    <property type="match status" value="1"/>
</dbReference>
<gene>
    <name evidence="7" type="ORF">B0J15DRAFT_595665</name>
</gene>
<reference evidence="7" key="1">
    <citation type="journal article" date="2021" name="Nat. Commun.">
        <title>Genetic determinants of endophytism in the Arabidopsis root mycobiome.</title>
        <authorList>
            <person name="Mesny F."/>
            <person name="Miyauchi S."/>
            <person name="Thiergart T."/>
            <person name="Pickel B."/>
            <person name="Atanasova L."/>
            <person name="Karlsson M."/>
            <person name="Huettel B."/>
            <person name="Barry K.W."/>
            <person name="Haridas S."/>
            <person name="Chen C."/>
            <person name="Bauer D."/>
            <person name="Andreopoulos W."/>
            <person name="Pangilinan J."/>
            <person name="LaButti K."/>
            <person name="Riley R."/>
            <person name="Lipzen A."/>
            <person name="Clum A."/>
            <person name="Drula E."/>
            <person name="Henrissat B."/>
            <person name="Kohler A."/>
            <person name="Grigoriev I.V."/>
            <person name="Martin F.M."/>
            <person name="Hacquard S."/>
        </authorList>
    </citation>
    <scope>NUCLEOTIDE SEQUENCE</scope>
    <source>
        <strain evidence="7">FSSC 5 MPI-SDFR-AT-0091</strain>
    </source>
</reference>
<dbReference type="Proteomes" id="UP000736672">
    <property type="component" value="Unassembled WGS sequence"/>
</dbReference>
<evidence type="ECO:0000259" key="6">
    <source>
        <dbReference type="PROSITE" id="PS51387"/>
    </source>
</evidence>
<dbReference type="GO" id="GO:0071949">
    <property type="term" value="F:FAD binding"/>
    <property type="evidence" value="ECO:0007669"/>
    <property type="project" value="InterPro"/>
</dbReference>
<dbReference type="InterPro" id="IPR036318">
    <property type="entry name" value="FAD-bd_PCMH-like_sf"/>
</dbReference>
<evidence type="ECO:0000256" key="4">
    <source>
        <dbReference type="ARBA" id="ARBA00022827"/>
    </source>
</evidence>
<evidence type="ECO:0000313" key="7">
    <source>
        <dbReference type="EMBL" id="KAH7253369.1"/>
    </source>
</evidence>
<proteinExistence type="inferred from homology"/>
<evidence type="ECO:0000313" key="8">
    <source>
        <dbReference type="Proteomes" id="UP000736672"/>
    </source>
</evidence>
<dbReference type="AlphaFoldDB" id="A0A9P9H923"/>
<dbReference type="InterPro" id="IPR006094">
    <property type="entry name" value="Oxid_FAD_bind_N"/>
</dbReference>
<dbReference type="OrthoDB" id="415825at2759"/>
<evidence type="ECO:0000256" key="5">
    <source>
        <dbReference type="ARBA" id="ARBA00023002"/>
    </source>
</evidence>
<keyword evidence="8" id="KW-1185">Reference proteome</keyword>
<keyword evidence="4" id="KW-0274">FAD</keyword>
<evidence type="ECO:0000256" key="2">
    <source>
        <dbReference type="ARBA" id="ARBA00005466"/>
    </source>
</evidence>
<accession>A0A9P9H923</accession>
<feature type="domain" description="FAD-binding PCMH-type" evidence="6">
    <location>
        <begin position="44"/>
        <end position="212"/>
    </location>
</feature>
<keyword evidence="5" id="KW-0560">Oxidoreductase</keyword>
<dbReference type="EMBL" id="JAGTJS010000011">
    <property type="protein sequence ID" value="KAH7253369.1"/>
    <property type="molecule type" value="Genomic_DNA"/>
</dbReference>
<dbReference type="Gene3D" id="3.30.465.10">
    <property type="match status" value="1"/>
</dbReference>
<evidence type="ECO:0000256" key="3">
    <source>
        <dbReference type="ARBA" id="ARBA00022630"/>
    </source>
</evidence>
<dbReference type="PANTHER" id="PTHR42973">
    <property type="entry name" value="BINDING OXIDOREDUCTASE, PUTATIVE (AFU_ORTHOLOGUE AFUA_1G17690)-RELATED"/>
    <property type="match status" value="1"/>
</dbReference>
<dbReference type="InterPro" id="IPR016166">
    <property type="entry name" value="FAD-bd_PCMH"/>
</dbReference>
<dbReference type="InterPro" id="IPR050416">
    <property type="entry name" value="FAD-linked_Oxidoreductase"/>
</dbReference>
<dbReference type="Pfam" id="PF01565">
    <property type="entry name" value="FAD_binding_4"/>
    <property type="match status" value="1"/>
</dbReference>
<evidence type="ECO:0000256" key="1">
    <source>
        <dbReference type="ARBA" id="ARBA00001974"/>
    </source>
</evidence>
<dbReference type="SUPFAM" id="SSF56176">
    <property type="entry name" value="FAD-binding/transporter-associated domain-like"/>
    <property type="match status" value="1"/>
</dbReference>
<sequence length="478" mass="53048">MSRRSVDDILTELEPLTSQLDPKDVITQSHPDYGVHVTTFSTKKDLRPPVVFVPSETEALSKIIRFLYKSKLDFHIRGHGFGSPSAQDVMISLLRFTSFEYDTTRKLATIGTGVTWIEVAKNMREVDPEYSVAVARTPSVAVGGSILHGGYSWMTSEFGCISDPVNFVDAEVVKYDGTIVMASTEPDLLWALRGSGGGFGVMTKAVLRAHPYSTAIWSGIILIPRKDLRTLAQQILSFISKPQHPKVNCLAYLVQEFMLSKLLDEDQLRSVTGDMLGVHVFDGCGEAHGREAFKWALEMPGAVDLTTVTDMKGVVDMQQNVATLRSTMTNFRALPLAMAGLDEDTIVRTIEWHDRVRDVDPQIHGLTMTVLELLVFAPPIGGISEVAWPRPLDAKHYLLIITGCPANGTDGQEAKARDLILNAPQEILKDHEADAMVIPPGLDDLQDPKKSYALHWDKLVELRRKYDPELRFKAIINP</sequence>
<protein>
    <submittedName>
        <fullName evidence="7">FAD binding domain-containing protein</fullName>
    </submittedName>
</protein>
<dbReference type="InterPro" id="IPR016169">
    <property type="entry name" value="FAD-bd_PCMH_sub2"/>
</dbReference>
<organism evidence="7 8">
    <name type="scientific">Fusarium solani</name>
    <name type="common">Filamentous fungus</name>
    <dbReference type="NCBI Taxonomy" id="169388"/>
    <lineage>
        <taxon>Eukaryota</taxon>
        <taxon>Fungi</taxon>
        <taxon>Dikarya</taxon>
        <taxon>Ascomycota</taxon>
        <taxon>Pezizomycotina</taxon>
        <taxon>Sordariomycetes</taxon>
        <taxon>Hypocreomycetidae</taxon>
        <taxon>Hypocreales</taxon>
        <taxon>Nectriaceae</taxon>
        <taxon>Fusarium</taxon>
        <taxon>Fusarium solani species complex</taxon>
    </lineage>
</organism>
<dbReference type="GO" id="GO:0016491">
    <property type="term" value="F:oxidoreductase activity"/>
    <property type="evidence" value="ECO:0007669"/>
    <property type="project" value="UniProtKB-KW"/>
</dbReference>
<dbReference type="PROSITE" id="PS51387">
    <property type="entry name" value="FAD_PCMH"/>
    <property type="match status" value="1"/>
</dbReference>
<keyword evidence="3" id="KW-0285">Flavoprotein</keyword>
<name>A0A9P9H923_FUSSL</name>
<comment type="similarity">
    <text evidence="2">Belongs to the oxygen-dependent FAD-linked oxidoreductase family.</text>
</comment>
<comment type="cofactor">
    <cofactor evidence="1">
        <name>FAD</name>
        <dbReference type="ChEBI" id="CHEBI:57692"/>
    </cofactor>
</comment>